<dbReference type="FunFam" id="3.20.20.10:FF:000018">
    <property type="entry name" value="Pyridoxal phosphate homeostasis protein"/>
    <property type="match status" value="1"/>
</dbReference>
<dbReference type="SUPFAM" id="SSF51419">
    <property type="entry name" value="PLP-binding barrel"/>
    <property type="match status" value="1"/>
</dbReference>
<comment type="cofactor">
    <cofactor evidence="3">
        <name>pyridoxal 5'-phosphate</name>
        <dbReference type="ChEBI" id="CHEBI:597326"/>
    </cofactor>
</comment>
<sequence length="232" mass="24858">MSLIADNLRAVHRRIDHAAQACGRAPGEVALLAVSKTFSAQAVREAHGAGQRAFGESYVQEAVDKLAALDDLRAGTEWHFIGPLQSNKARLVAAHFDWVHSIDRLKIAQRLSDLRPPGMADLQLCMQVNIDDQPTKSGVAPAEALGLAREIAALPRVRLRGLMCIPAPQQDPVRQQAVFASLAALMRDLNREGFGLDTLSMGMSDDLEAAVAAGASIVRVGTAIFGARDYSS</sequence>
<dbReference type="PANTHER" id="PTHR10146:SF14">
    <property type="entry name" value="PYRIDOXAL PHOSPHATE HOMEOSTASIS PROTEIN"/>
    <property type="match status" value="1"/>
</dbReference>
<organism evidence="6 7">
    <name type="scientific">Pigmentiphaga kullae</name>
    <dbReference type="NCBI Taxonomy" id="151784"/>
    <lineage>
        <taxon>Bacteria</taxon>
        <taxon>Pseudomonadati</taxon>
        <taxon>Pseudomonadota</taxon>
        <taxon>Betaproteobacteria</taxon>
        <taxon>Burkholderiales</taxon>
        <taxon>Alcaligenaceae</taxon>
        <taxon>Pigmentiphaga</taxon>
    </lineage>
</organism>
<dbReference type="Gene3D" id="3.20.20.10">
    <property type="entry name" value="Alanine racemase"/>
    <property type="match status" value="1"/>
</dbReference>
<evidence type="ECO:0000256" key="1">
    <source>
        <dbReference type="ARBA" id="ARBA00022898"/>
    </source>
</evidence>
<dbReference type="EMBL" id="SGXC01000002">
    <property type="protein sequence ID" value="RZS81897.1"/>
    <property type="molecule type" value="Genomic_DNA"/>
</dbReference>
<accession>A0A4Q7NGP3</accession>
<evidence type="ECO:0000256" key="2">
    <source>
        <dbReference type="HAMAP-Rule" id="MF_02087"/>
    </source>
</evidence>
<reference evidence="6 7" key="1">
    <citation type="submission" date="2019-02" db="EMBL/GenBank/DDBJ databases">
        <title>Genomic Encyclopedia of Type Strains, Phase IV (KMG-IV): sequencing the most valuable type-strain genomes for metagenomic binning, comparative biology and taxonomic classification.</title>
        <authorList>
            <person name="Goeker M."/>
        </authorList>
    </citation>
    <scope>NUCLEOTIDE SEQUENCE [LARGE SCALE GENOMIC DNA]</scope>
    <source>
        <strain evidence="6 7">K24</strain>
    </source>
</reference>
<dbReference type="PANTHER" id="PTHR10146">
    <property type="entry name" value="PROLINE SYNTHETASE CO-TRANSCRIBED BACTERIAL HOMOLOG PROTEIN"/>
    <property type="match status" value="1"/>
</dbReference>
<dbReference type="Proteomes" id="UP000292445">
    <property type="component" value="Unassembled WGS sequence"/>
</dbReference>
<dbReference type="PIRSF" id="PIRSF004848">
    <property type="entry name" value="YBL036c_PLPDEIII"/>
    <property type="match status" value="1"/>
</dbReference>
<dbReference type="OrthoDB" id="9804072at2"/>
<dbReference type="NCBIfam" id="TIGR00044">
    <property type="entry name" value="YggS family pyridoxal phosphate-dependent enzyme"/>
    <property type="match status" value="1"/>
</dbReference>
<feature type="domain" description="Alanine racemase N-terminal" evidence="5">
    <location>
        <begin position="7"/>
        <end position="228"/>
    </location>
</feature>
<protein>
    <recommendedName>
        <fullName evidence="2">Pyridoxal phosphate homeostasis protein</fullName>
        <shortName evidence="2">PLP homeostasis protein</shortName>
    </recommendedName>
</protein>
<keyword evidence="1 2" id="KW-0663">Pyridoxal phosphate</keyword>
<dbReference type="PROSITE" id="PS01211">
    <property type="entry name" value="UPF0001"/>
    <property type="match status" value="1"/>
</dbReference>
<dbReference type="CDD" id="cd06824">
    <property type="entry name" value="PLPDE_III_Yggs_like"/>
    <property type="match status" value="1"/>
</dbReference>
<comment type="function">
    <text evidence="2">Pyridoxal 5'-phosphate (PLP)-binding protein, which is involved in PLP homeostasis.</text>
</comment>
<dbReference type="InterPro" id="IPR001608">
    <property type="entry name" value="Ala_racemase_N"/>
</dbReference>
<dbReference type="RefSeq" id="WP_087838216.1">
    <property type="nucleotide sequence ID" value="NZ_SGXC01000002.1"/>
</dbReference>
<evidence type="ECO:0000256" key="4">
    <source>
        <dbReference type="RuleBase" id="RU004514"/>
    </source>
</evidence>
<feature type="modified residue" description="N6-(pyridoxal phosphate)lysine" evidence="2 3">
    <location>
        <position position="36"/>
    </location>
</feature>
<evidence type="ECO:0000313" key="6">
    <source>
        <dbReference type="EMBL" id="RZS81897.1"/>
    </source>
</evidence>
<comment type="similarity">
    <text evidence="2 4">Belongs to the pyridoxal phosphate-binding protein YggS/PROSC family.</text>
</comment>
<comment type="caution">
    <text evidence="6">The sequence shown here is derived from an EMBL/GenBank/DDBJ whole genome shotgun (WGS) entry which is preliminary data.</text>
</comment>
<name>A0A4Q7NGP3_9BURK</name>
<dbReference type="AlphaFoldDB" id="A0A4Q7NGP3"/>
<evidence type="ECO:0000256" key="3">
    <source>
        <dbReference type="PIRSR" id="PIRSR004848-1"/>
    </source>
</evidence>
<evidence type="ECO:0000259" key="5">
    <source>
        <dbReference type="Pfam" id="PF01168"/>
    </source>
</evidence>
<dbReference type="InterPro" id="IPR011078">
    <property type="entry name" value="PyrdxlP_homeostasis"/>
</dbReference>
<dbReference type="GO" id="GO:0030170">
    <property type="term" value="F:pyridoxal phosphate binding"/>
    <property type="evidence" value="ECO:0007669"/>
    <property type="project" value="UniProtKB-UniRule"/>
</dbReference>
<dbReference type="InterPro" id="IPR029066">
    <property type="entry name" value="PLP-binding_barrel"/>
</dbReference>
<dbReference type="Pfam" id="PF01168">
    <property type="entry name" value="Ala_racemase_N"/>
    <property type="match status" value="1"/>
</dbReference>
<keyword evidence="7" id="KW-1185">Reference proteome</keyword>
<gene>
    <name evidence="6" type="ORF">EV675_4527</name>
</gene>
<dbReference type="HAMAP" id="MF_02087">
    <property type="entry name" value="PLP_homeostasis"/>
    <property type="match status" value="1"/>
</dbReference>
<evidence type="ECO:0000313" key="7">
    <source>
        <dbReference type="Proteomes" id="UP000292445"/>
    </source>
</evidence>
<proteinExistence type="inferred from homology"/>